<sequence>MDRFKELSFEEMQEVDGGLVWVWGAIAVGLATNFLYEVVNDWENNVKAFNEGYESFKK</sequence>
<proteinExistence type="predicted"/>
<dbReference type="STRING" id="279824.SAMN03080617_02332"/>
<keyword evidence="1" id="KW-0812">Transmembrane</keyword>
<name>A0A1G5Y9A1_9BACT</name>
<gene>
    <name evidence="2" type="ORF">SAMN03080617_02332</name>
</gene>
<dbReference type="InterPro" id="IPR010133">
    <property type="entry name" value="Bacteriocin_signal_seq"/>
</dbReference>
<reference evidence="3" key="1">
    <citation type="submission" date="2016-10" db="EMBL/GenBank/DDBJ databases">
        <authorList>
            <person name="Varghese N."/>
            <person name="Submissions S."/>
        </authorList>
    </citation>
    <scope>NUCLEOTIDE SEQUENCE [LARGE SCALE GENOMIC DNA]</scope>
    <source>
        <strain evidence="3">DSM 22703</strain>
    </source>
</reference>
<evidence type="ECO:0000313" key="2">
    <source>
        <dbReference type="EMBL" id="SDA79173.1"/>
    </source>
</evidence>
<dbReference type="NCBIfam" id="TIGR01847">
    <property type="entry name" value="bacteriocin_sig"/>
    <property type="match status" value="1"/>
</dbReference>
<protein>
    <submittedName>
        <fullName evidence="2">Class IIb bacteriocin, lactobin A/cerein 7B family</fullName>
    </submittedName>
</protein>
<keyword evidence="1" id="KW-0472">Membrane</keyword>
<evidence type="ECO:0000313" key="3">
    <source>
        <dbReference type="Proteomes" id="UP000198756"/>
    </source>
</evidence>
<organism evidence="2 3">
    <name type="scientific">Algoriphagus alkaliphilus</name>
    <dbReference type="NCBI Taxonomy" id="279824"/>
    <lineage>
        <taxon>Bacteria</taxon>
        <taxon>Pseudomonadati</taxon>
        <taxon>Bacteroidota</taxon>
        <taxon>Cytophagia</taxon>
        <taxon>Cytophagales</taxon>
        <taxon>Cyclobacteriaceae</taxon>
        <taxon>Algoriphagus</taxon>
    </lineage>
</organism>
<dbReference type="Proteomes" id="UP000198756">
    <property type="component" value="Unassembled WGS sequence"/>
</dbReference>
<feature type="transmembrane region" description="Helical" evidence="1">
    <location>
        <begin position="20"/>
        <end position="39"/>
    </location>
</feature>
<dbReference type="EMBL" id="FMXE01000015">
    <property type="protein sequence ID" value="SDA79173.1"/>
    <property type="molecule type" value="Genomic_DNA"/>
</dbReference>
<dbReference type="InterPro" id="IPR023991">
    <property type="entry name" value="Bacteriocin_IIb_lactobn/cerein"/>
</dbReference>
<dbReference type="RefSeq" id="WP_139183620.1">
    <property type="nucleotide sequence ID" value="NZ_FMXE01000015.1"/>
</dbReference>
<dbReference type="AlphaFoldDB" id="A0A1G5Y9A1"/>
<accession>A0A1G5Y9A1</accession>
<dbReference type="NCBIfam" id="TIGR03949">
    <property type="entry name" value="bact_IIb_cerein"/>
    <property type="match status" value="1"/>
</dbReference>
<keyword evidence="3" id="KW-1185">Reference proteome</keyword>
<dbReference type="OrthoDB" id="983091at2"/>
<evidence type="ECO:0000256" key="1">
    <source>
        <dbReference type="SAM" id="Phobius"/>
    </source>
</evidence>
<keyword evidence="1" id="KW-1133">Transmembrane helix</keyword>